<dbReference type="InterPro" id="IPR002575">
    <property type="entry name" value="Aminoglycoside_PTrfase"/>
</dbReference>
<dbReference type="EMBL" id="JAVDYB010000001">
    <property type="protein sequence ID" value="MDR7278376.1"/>
    <property type="molecule type" value="Genomic_DNA"/>
</dbReference>
<accession>A0AAE3YUV6</accession>
<dbReference type="InterPro" id="IPR011009">
    <property type="entry name" value="Kinase-like_dom_sf"/>
</dbReference>
<keyword evidence="3" id="KW-1185">Reference proteome</keyword>
<name>A0AAE3YUV6_9ACTN</name>
<comment type="caution">
    <text evidence="2">The sequence shown here is derived from an EMBL/GenBank/DDBJ whole genome shotgun (WGS) entry which is preliminary data.</text>
</comment>
<protein>
    <recommendedName>
        <fullName evidence="1">Aminoglycoside phosphotransferase domain-containing protein</fullName>
    </recommendedName>
</protein>
<dbReference type="RefSeq" id="WP_310371243.1">
    <property type="nucleotide sequence ID" value="NZ_JAVDYB010000001.1"/>
</dbReference>
<dbReference type="Proteomes" id="UP001183643">
    <property type="component" value="Unassembled WGS sequence"/>
</dbReference>
<reference evidence="2" key="1">
    <citation type="submission" date="2023-07" db="EMBL/GenBank/DDBJ databases">
        <title>Sequencing the genomes of 1000 actinobacteria strains.</title>
        <authorList>
            <person name="Klenk H.-P."/>
        </authorList>
    </citation>
    <scope>NUCLEOTIDE SEQUENCE</scope>
    <source>
        <strain evidence="2">DSM 44707</strain>
    </source>
</reference>
<organism evidence="2 3">
    <name type="scientific">Catenuloplanes atrovinosus</name>
    <dbReference type="NCBI Taxonomy" id="137266"/>
    <lineage>
        <taxon>Bacteria</taxon>
        <taxon>Bacillati</taxon>
        <taxon>Actinomycetota</taxon>
        <taxon>Actinomycetes</taxon>
        <taxon>Micromonosporales</taxon>
        <taxon>Micromonosporaceae</taxon>
        <taxon>Catenuloplanes</taxon>
    </lineage>
</organism>
<evidence type="ECO:0000313" key="3">
    <source>
        <dbReference type="Proteomes" id="UP001183643"/>
    </source>
</evidence>
<feature type="domain" description="Aminoglycoside phosphotransferase" evidence="1">
    <location>
        <begin position="152"/>
        <end position="216"/>
    </location>
</feature>
<proteinExistence type="predicted"/>
<dbReference type="Pfam" id="PF01636">
    <property type="entry name" value="APH"/>
    <property type="match status" value="1"/>
</dbReference>
<gene>
    <name evidence="2" type="ORF">J2S41_005154</name>
</gene>
<sequence length="261" mass="27871">MMRSDWTALPDAVTTEIADRVGRPFTVRPAAGGDHAEIAAAVTGPAGTVFIKAASGGPESVSFRSLRYELAATGAVGRWPPAVLWQIETGGWLAGAFEHLDGRHPDLSPGGPDLDLLAEALEDLGEIAAPDGTWFTPAGRLGWEHPTMDGGTVVHSDLNPANLIVTATGLRIVDWAYATRAAPWLELAMLVQWLIGSGHTPAAAEDWLARFPAWATIDRGVLDDFALHSAAKWSARAQQGTAGWVHDLATWNGAWAAYRRR</sequence>
<evidence type="ECO:0000313" key="2">
    <source>
        <dbReference type="EMBL" id="MDR7278376.1"/>
    </source>
</evidence>
<dbReference type="AlphaFoldDB" id="A0AAE3YUV6"/>
<evidence type="ECO:0000259" key="1">
    <source>
        <dbReference type="Pfam" id="PF01636"/>
    </source>
</evidence>
<dbReference type="Gene3D" id="3.90.1200.10">
    <property type="match status" value="1"/>
</dbReference>
<dbReference type="SUPFAM" id="SSF56112">
    <property type="entry name" value="Protein kinase-like (PK-like)"/>
    <property type="match status" value="1"/>
</dbReference>